<dbReference type="EMBL" id="OZ023705">
    <property type="protein sequence ID" value="CAK9875578.1"/>
    <property type="molecule type" value="Genomic_DNA"/>
</dbReference>
<name>A0ABP1BJ42_9BRYO</name>
<sequence length="129" mass="14083">MASEEKTRIADLESGLLDRVAGGSGDYYMGLAESPEAAVTNRERRVLRIASTVFLTICCFLAALYGAVSLYPRIEALVTKGAVPGTFSFNSPLSSVNLRGEEALQQQLHRTSYHYQPAKNWMNVGLLLA</sequence>
<proteinExistence type="predicted"/>
<evidence type="ECO:0000313" key="3">
    <source>
        <dbReference type="Proteomes" id="UP001497522"/>
    </source>
</evidence>
<keyword evidence="3" id="KW-1185">Reference proteome</keyword>
<evidence type="ECO:0000256" key="1">
    <source>
        <dbReference type="SAM" id="Phobius"/>
    </source>
</evidence>
<accession>A0ABP1BJ42</accession>
<keyword evidence="1" id="KW-0812">Transmembrane</keyword>
<reference evidence="2" key="1">
    <citation type="submission" date="2024-03" db="EMBL/GenBank/DDBJ databases">
        <authorList>
            <consortium name="ELIXIR-Norway"/>
            <consortium name="Elixir Norway"/>
        </authorList>
    </citation>
    <scope>NUCLEOTIDE SEQUENCE</scope>
</reference>
<gene>
    <name evidence="2" type="ORF">CSSPJE1EN2_LOCUS17826</name>
</gene>
<protein>
    <submittedName>
        <fullName evidence="2">Uncharacterized protein</fullName>
    </submittedName>
</protein>
<dbReference type="Proteomes" id="UP001497522">
    <property type="component" value="Chromosome 4"/>
</dbReference>
<organism evidence="2 3">
    <name type="scientific">Sphagnum jensenii</name>
    <dbReference type="NCBI Taxonomy" id="128206"/>
    <lineage>
        <taxon>Eukaryota</taxon>
        <taxon>Viridiplantae</taxon>
        <taxon>Streptophyta</taxon>
        <taxon>Embryophyta</taxon>
        <taxon>Bryophyta</taxon>
        <taxon>Sphagnophytina</taxon>
        <taxon>Sphagnopsida</taxon>
        <taxon>Sphagnales</taxon>
        <taxon>Sphagnaceae</taxon>
        <taxon>Sphagnum</taxon>
    </lineage>
</organism>
<evidence type="ECO:0000313" key="2">
    <source>
        <dbReference type="EMBL" id="CAK9875578.1"/>
    </source>
</evidence>
<keyword evidence="1" id="KW-0472">Membrane</keyword>
<keyword evidence="1" id="KW-1133">Transmembrane helix</keyword>
<feature type="transmembrane region" description="Helical" evidence="1">
    <location>
        <begin position="49"/>
        <end position="71"/>
    </location>
</feature>